<sequence>MDLLAIQPYIKVTRVVDLEQKNIVQHRQIYLYRNRIVTRYRRFPIEDVLDISFRKVGGEGGLLFLHTVQGIFSYVVETSPELFIQAFKVYIKDLR</sequence>
<dbReference type="Proteomes" id="UP000823485">
    <property type="component" value="Unassembled WGS sequence"/>
</dbReference>
<reference evidence="1 2" key="1">
    <citation type="submission" date="2021-01" db="EMBL/GenBank/DDBJ databases">
        <title>Genomic Encyclopedia of Type Strains, Phase IV (KMG-IV): sequencing the most valuable type-strain genomes for metagenomic binning, comparative biology and taxonomic classification.</title>
        <authorList>
            <person name="Goeker M."/>
        </authorList>
    </citation>
    <scope>NUCLEOTIDE SEQUENCE [LARGE SCALE GENOMIC DNA]</scope>
    <source>
        <strain evidence="1 2">DSM 105453</strain>
    </source>
</reference>
<dbReference type="RefSeq" id="WP_077112506.1">
    <property type="nucleotide sequence ID" value="NZ_JAFBFH010000008.1"/>
</dbReference>
<evidence type="ECO:0008006" key="3">
    <source>
        <dbReference type="Google" id="ProtNLM"/>
    </source>
</evidence>
<organism evidence="1 2">
    <name type="scientific">Siminovitchia thermophila</name>
    <dbReference type="NCBI Taxonomy" id="1245522"/>
    <lineage>
        <taxon>Bacteria</taxon>
        <taxon>Bacillati</taxon>
        <taxon>Bacillota</taxon>
        <taxon>Bacilli</taxon>
        <taxon>Bacillales</taxon>
        <taxon>Bacillaceae</taxon>
        <taxon>Siminovitchia</taxon>
    </lineage>
</organism>
<accession>A0ABS2R592</accession>
<comment type="caution">
    <text evidence="1">The sequence shown here is derived from an EMBL/GenBank/DDBJ whole genome shotgun (WGS) entry which is preliminary data.</text>
</comment>
<evidence type="ECO:0000313" key="1">
    <source>
        <dbReference type="EMBL" id="MBM7714575.1"/>
    </source>
</evidence>
<name>A0ABS2R592_9BACI</name>
<protein>
    <recommendedName>
        <fullName evidence="3">DUF304 domain-containing protein</fullName>
    </recommendedName>
</protein>
<dbReference type="EMBL" id="JAFBFH010000008">
    <property type="protein sequence ID" value="MBM7714575.1"/>
    <property type="molecule type" value="Genomic_DNA"/>
</dbReference>
<proteinExistence type="predicted"/>
<gene>
    <name evidence="1" type="ORF">JOC94_001547</name>
</gene>
<keyword evidence="2" id="KW-1185">Reference proteome</keyword>
<evidence type="ECO:0000313" key="2">
    <source>
        <dbReference type="Proteomes" id="UP000823485"/>
    </source>
</evidence>